<feature type="transmembrane region" description="Helical" evidence="6">
    <location>
        <begin position="280"/>
        <end position="302"/>
    </location>
</feature>
<dbReference type="STRING" id="1802306.A3C72_02435"/>
<feature type="transmembrane region" description="Helical" evidence="6">
    <location>
        <begin position="69"/>
        <end position="94"/>
    </location>
</feature>
<evidence type="ECO:0000256" key="6">
    <source>
        <dbReference type="SAM" id="Phobius"/>
    </source>
</evidence>
<sequence>MDDVAKIFIPSAVSFIIGIMLAFPITGFLYRNKMWKKKAKEVAFDGTSTPVFNKMHAAREMGVPRLGGSLIWGSVIITIAAFVSLDLLTTFPIFDKLNFLSRGQTWIPLVALFVGAAVGLIDDFLEIGGNGNSTLPGGLPLRKRLIVVGIVSLLAALWFYFKLDVDGILLPFGIALPMGIFFIPFFVLIALAVYSGGIIDGLDGLAGGIFAAIFSAYAGVAFHQQQINLAAFCAVLVGAILAFLWFNIPPARFYMSETGSMALTLTLTMVAFMTDQIADGYGVSLLFIIAAPLFVTSLSVIIQMLSKKFRGKKILIVSPLHHHFEAIGWPAYKVTMRYWVISIVLAIIGMIVAFVA</sequence>
<feature type="transmembrane region" description="Helical" evidence="6">
    <location>
        <begin position="145"/>
        <end position="161"/>
    </location>
</feature>
<dbReference type="GO" id="GO:0016780">
    <property type="term" value="F:phosphotransferase activity, for other substituted phosphate groups"/>
    <property type="evidence" value="ECO:0007669"/>
    <property type="project" value="InterPro"/>
</dbReference>
<dbReference type="InterPro" id="IPR000715">
    <property type="entry name" value="Glycosyl_transferase_4"/>
</dbReference>
<dbReference type="AlphaFoldDB" id="A0A1G2MIP6"/>
<feature type="transmembrane region" description="Helical" evidence="6">
    <location>
        <begin position="12"/>
        <end position="30"/>
    </location>
</feature>
<evidence type="ECO:0008006" key="9">
    <source>
        <dbReference type="Google" id="ProtNLM"/>
    </source>
</evidence>
<evidence type="ECO:0000313" key="7">
    <source>
        <dbReference type="EMBL" id="OHA23743.1"/>
    </source>
</evidence>
<reference evidence="7 8" key="1">
    <citation type="journal article" date="2016" name="Nat. Commun.">
        <title>Thousands of microbial genomes shed light on interconnected biogeochemical processes in an aquifer system.</title>
        <authorList>
            <person name="Anantharaman K."/>
            <person name="Brown C.T."/>
            <person name="Hug L.A."/>
            <person name="Sharon I."/>
            <person name="Castelle C.J."/>
            <person name="Probst A.J."/>
            <person name="Thomas B.C."/>
            <person name="Singh A."/>
            <person name="Wilkins M.J."/>
            <person name="Karaoz U."/>
            <person name="Brodie E.L."/>
            <person name="Williams K.H."/>
            <person name="Hubbard S.S."/>
            <person name="Banfield J.F."/>
        </authorList>
    </citation>
    <scope>NUCLEOTIDE SEQUENCE [LARGE SCALE GENOMIC DNA]</scope>
</reference>
<comment type="caution">
    <text evidence="7">The sequence shown here is derived from an EMBL/GenBank/DDBJ whole genome shotgun (WGS) entry which is preliminary data.</text>
</comment>
<dbReference type="GO" id="GO:0044038">
    <property type="term" value="P:cell wall macromolecule biosynthetic process"/>
    <property type="evidence" value="ECO:0007669"/>
    <property type="project" value="TreeGrafter"/>
</dbReference>
<feature type="transmembrane region" description="Helical" evidence="6">
    <location>
        <begin position="338"/>
        <end position="355"/>
    </location>
</feature>
<dbReference type="GO" id="GO:0005886">
    <property type="term" value="C:plasma membrane"/>
    <property type="evidence" value="ECO:0007669"/>
    <property type="project" value="TreeGrafter"/>
</dbReference>
<accession>A0A1G2MIP6</accession>
<name>A0A1G2MIP6_9BACT</name>
<keyword evidence="5 6" id="KW-0472">Membrane</keyword>
<evidence type="ECO:0000256" key="4">
    <source>
        <dbReference type="ARBA" id="ARBA00022989"/>
    </source>
</evidence>
<gene>
    <name evidence="7" type="ORF">A3C72_02435</name>
</gene>
<feature type="transmembrane region" description="Helical" evidence="6">
    <location>
        <begin position="167"/>
        <end position="193"/>
    </location>
</feature>
<dbReference type="Proteomes" id="UP000177130">
    <property type="component" value="Unassembled WGS sequence"/>
</dbReference>
<organism evidence="7 8">
    <name type="scientific">Candidatus Taylorbacteria bacterium RIFCSPHIGHO2_02_FULL_43_32b</name>
    <dbReference type="NCBI Taxonomy" id="1802306"/>
    <lineage>
        <taxon>Bacteria</taxon>
        <taxon>Candidatus Tayloriibacteriota</taxon>
    </lineage>
</organism>
<dbReference type="Pfam" id="PF00953">
    <property type="entry name" value="Glycos_transf_4"/>
    <property type="match status" value="1"/>
</dbReference>
<dbReference type="PANTHER" id="PTHR22926:SF5">
    <property type="entry name" value="PHOSPHO-N-ACETYLMURAMOYL-PENTAPEPTIDE-TRANSFERASE HOMOLOG"/>
    <property type="match status" value="1"/>
</dbReference>
<feature type="transmembrane region" description="Helical" evidence="6">
    <location>
        <begin position="229"/>
        <end position="246"/>
    </location>
</feature>
<feature type="transmembrane region" description="Helical" evidence="6">
    <location>
        <begin position="106"/>
        <end position="125"/>
    </location>
</feature>
<dbReference type="PANTHER" id="PTHR22926">
    <property type="entry name" value="PHOSPHO-N-ACETYLMURAMOYL-PENTAPEPTIDE-TRANSFERASE"/>
    <property type="match status" value="1"/>
</dbReference>
<keyword evidence="3 6" id="KW-0812">Transmembrane</keyword>
<proteinExistence type="predicted"/>
<comment type="subcellular location">
    <subcellularLocation>
        <location evidence="1">Membrane</location>
        <topology evidence="1">Multi-pass membrane protein</topology>
    </subcellularLocation>
</comment>
<feature type="transmembrane region" description="Helical" evidence="6">
    <location>
        <begin position="205"/>
        <end position="223"/>
    </location>
</feature>
<evidence type="ECO:0000256" key="2">
    <source>
        <dbReference type="ARBA" id="ARBA00022679"/>
    </source>
</evidence>
<keyword evidence="4 6" id="KW-1133">Transmembrane helix</keyword>
<evidence type="ECO:0000256" key="3">
    <source>
        <dbReference type="ARBA" id="ARBA00022692"/>
    </source>
</evidence>
<evidence type="ECO:0000313" key="8">
    <source>
        <dbReference type="Proteomes" id="UP000177130"/>
    </source>
</evidence>
<dbReference type="EMBL" id="MHRK01000027">
    <property type="protein sequence ID" value="OHA23743.1"/>
    <property type="molecule type" value="Genomic_DNA"/>
</dbReference>
<keyword evidence="2" id="KW-0808">Transferase</keyword>
<evidence type="ECO:0000256" key="5">
    <source>
        <dbReference type="ARBA" id="ARBA00023136"/>
    </source>
</evidence>
<protein>
    <recommendedName>
        <fullName evidence="9">Phospho-N-acetylmuramoyl-pentapeptide-transferase</fullName>
    </recommendedName>
</protein>
<dbReference type="GO" id="GO:0071555">
    <property type="term" value="P:cell wall organization"/>
    <property type="evidence" value="ECO:0007669"/>
    <property type="project" value="TreeGrafter"/>
</dbReference>
<evidence type="ECO:0000256" key="1">
    <source>
        <dbReference type="ARBA" id="ARBA00004141"/>
    </source>
</evidence>